<reference evidence="2" key="1">
    <citation type="submission" date="2021-03" db="EMBL/GenBank/DDBJ databases">
        <title>Draft genome sequence of rust myrtle Austropuccinia psidii MF-1, a brazilian biotype.</title>
        <authorList>
            <person name="Quecine M.C."/>
            <person name="Pachon D.M.R."/>
            <person name="Bonatelli M.L."/>
            <person name="Correr F.H."/>
            <person name="Franceschini L.M."/>
            <person name="Leite T.F."/>
            <person name="Margarido G.R.A."/>
            <person name="Almeida C.A."/>
            <person name="Ferrarezi J.A."/>
            <person name="Labate C.A."/>
        </authorList>
    </citation>
    <scope>NUCLEOTIDE SEQUENCE</scope>
    <source>
        <strain evidence="2">MF-1</strain>
    </source>
</reference>
<evidence type="ECO:0000313" key="3">
    <source>
        <dbReference type="Proteomes" id="UP000765509"/>
    </source>
</evidence>
<dbReference type="Proteomes" id="UP000765509">
    <property type="component" value="Unassembled WGS sequence"/>
</dbReference>
<feature type="compositionally biased region" description="Polar residues" evidence="1">
    <location>
        <begin position="70"/>
        <end position="104"/>
    </location>
</feature>
<dbReference type="AlphaFoldDB" id="A0A9Q3EGU4"/>
<accession>A0A9Q3EGU4</accession>
<proteinExistence type="predicted"/>
<dbReference type="EMBL" id="AVOT02026760">
    <property type="protein sequence ID" value="MBW0518616.1"/>
    <property type="molecule type" value="Genomic_DNA"/>
</dbReference>
<keyword evidence="3" id="KW-1185">Reference proteome</keyword>
<feature type="region of interest" description="Disordered" evidence="1">
    <location>
        <begin position="68"/>
        <end position="104"/>
    </location>
</feature>
<name>A0A9Q3EGU4_9BASI</name>
<sequence>MYKNLVHGINLPYLMITISNKFHPDKESPFFKIPGRFQEKTRIQGQKKDIFWTKAERVRLNDSEAVGLSERSTQQAEISGNTSRISSPNNRNITPTQNGHSVVTPESNLKTDALWLQMSQYSEQTQKQLSETQESHERMKKLTARMEKIVKTLQEGHAQLRKASEETNERLNKVFK</sequence>
<protein>
    <submittedName>
        <fullName evidence="2">Uncharacterized protein</fullName>
    </submittedName>
</protein>
<comment type="caution">
    <text evidence="2">The sequence shown here is derived from an EMBL/GenBank/DDBJ whole genome shotgun (WGS) entry which is preliminary data.</text>
</comment>
<evidence type="ECO:0000313" key="2">
    <source>
        <dbReference type="EMBL" id="MBW0518616.1"/>
    </source>
</evidence>
<gene>
    <name evidence="2" type="ORF">O181_058331</name>
</gene>
<evidence type="ECO:0000256" key="1">
    <source>
        <dbReference type="SAM" id="MobiDB-lite"/>
    </source>
</evidence>
<organism evidence="2 3">
    <name type="scientific">Austropuccinia psidii MF-1</name>
    <dbReference type="NCBI Taxonomy" id="1389203"/>
    <lineage>
        <taxon>Eukaryota</taxon>
        <taxon>Fungi</taxon>
        <taxon>Dikarya</taxon>
        <taxon>Basidiomycota</taxon>
        <taxon>Pucciniomycotina</taxon>
        <taxon>Pucciniomycetes</taxon>
        <taxon>Pucciniales</taxon>
        <taxon>Sphaerophragmiaceae</taxon>
        <taxon>Austropuccinia</taxon>
    </lineage>
</organism>